<dbReference type="InterPro" id="IPR050490">
    <property type="entry name" value="Bact_solute-bd_prot1"/>
</dbReference>
<dbReference type="InterPro" id="IPR006059">
    <property type="entry name" value="SBP"/>
</dbReference>
<dbReference type="PANTHER" id="PTHR43649">
    <property type="entry name" value="ARABINOSE-BINDING PROTEIN-RELATED"/>
    <property type="match status" value="1"/>
</dbReference>
<proteinExistence type="predicted"/>
<dbReference type="Proteomes" id="UP000469185">
    <property type="component" value="Unassembled WGS sequence"/>
</dbReference>
<dbReference type="Gene3D" id="3.40.190.10">
    <property type="entry name" value="Periplasmic binding protein-like II"/>
    <property type="match status" value="3"/>
</dbReference>
<dbReference type="SUPFAM" id="SSF53850">
    <property type="entry name" value="Periplasmic binding protein-like II"/>
    <property type="match status" value="1"/>
</dbReference>
<organism evidence="2 3">
    <name type="scientific">Phytoactinopolyspora alkaliphila</name>
    <dbReference type="NCBI Taxonomy" id="1783498"/>
    <lineage>
        <taxon>Bacteria</taxon>
        <taxon>Bacillati</taxon>
        <taxon>Actinomycetota</taxon>
        <taxon>Actinomycetes</taxon>
        <taxon>Jiangellales</taxon>
        <taxon>Jiangellaceae</taxon>
        <taxon>Phytoactinopolyspora</taxon>
    </lineage>
</organism>
<feature type="signal peptide" evidence="1">
    <location>
        <begin position="1"/>
        <end position="24"/>
    </location>
</feature>
<reference evidence="2 3" key="1">
    <citation type="submission" date="2020-02" db="EMBL/GenBank/DDBJ databases">
        <authorList>
            <person name="Li X.-J."/>
            <person name="Feng X.-M."/>
        </authorList>
    </citation>
    <scope>NUCLEOTIDE SEQUENCE [LARGE SCALE GENOMIC DNA]</scope>
    <source>
        <strain evidence="2 3">CGMCC 4.7225</strain>
    </source>
</reference>
<sequence>MARTTRRRLGTMLAVATAPALLLAACGSDESSNDDSASDNSGTAADDGPVTISFWGWVPGLEEAVAQWNDENPDIRVDFFRMTGDDGDRIPAAIDNGTAPDVVQMSVHSLPGHIVNNRLTDLTEIAGDWEDRFTPSSWGSVVFDGTLYAIPQDSGPSGLMYRTDIFDEHGIDVPETWDDYIEAGRALKDADPDLTIAQFSPNETGFWIQSVWQNGGTWNGIDGDAWTVNVADQESLEVAEIWQTLLDEELVTVVEMWTPEFWAEVNNGTIATIHYAAWFPVLLEESAESTAGNWAVAPSPTFDGTDTAGDTGGSVNVIPTGTEHVEQAAAFIEWLNTSDDGLEHLINGGIFPSAVAGLEHEALMREEEFFGGQVINEVFAEAALKVPATWVDGPTFELTQNALKDEFAQVANGRKTFAEALEDLRERSVADLTGMGLSVRE</sequence>
<protein>
    <submittedName>
        <fullName evidence="2">Sugar ABC transporter substrate-binding protein</fullName>
    </submittedName>
</protein>
<dbReference type="EMBL" id="JAAGOB010000002">
    <property type="protein sequence ID" value="NED94611.1"/>
    <property type="molecule type" value="Genomic_DNA"/>
</dbReference>
<dbReference type="Pfam" id="PF01547">
    <property type="entry name" value="SBP_bac_1"/>
    <property type="match status" value="1"/>
</dbReference>
<dbReference type="PROSITE" id="PS51257">
    <property type="entry name" value="PROKAR_LIPOPROTEIN"/>
    <property type="match status" value="1"/>
</dbReference>
<name>A0A6N9YHS6_9ACTN</name>
<accession>A0A6N9YHS6</accession>
<gene>
    <name evidence="2" type="ORF">G1H11_04725</name>
</gene>
<comment type="caution">
    <text evidence="2">The sequence shown here is derived from an EMBL/GenBank/DDBJ whole genome shotgun (WGS) entry which is preliminary data.</text>
</comment>
<dbReference type="RefSeq" id="WP_163816522.1">
    <property type="nucleotide sequence ID" value="NZ_JAAGOB010000002.1"/>
</dbReference>
<dbReference type="CDD" id="cd13585">
    <property type="entry name" value="PBP2_TMBP_like"/>
    <property type="match status" value="1"/>
</dbReference>
<feature type="chain" id="PRO_5026699333" evidence="1">
    <location>
        <begin position="25"/>
        <end position="441"/>
    </location>
</feature>
<dbReference type="PANTHER" id="PTHR43649:SF14">
    <property type="entry name" value="BLR3389 PROTEIN"/>
    <property type="match status" value="1"/>
</dbReference>
<dbReference type="AlphaFoldDB" id="A0A6N9YHS6"/>
<evidence type="ECO:0000313" key="3">
    <source>
        <dbReference type="Proteomes" id="UP000469185"/>
    </source>
</evidence>
<evidence type="ECO:0000256" key="1">
    <source>
        <dbReference type="SAM" id="SignalP"/>
    </source>
</evidence>
<evidence type="ECO:0000313" key="2">
    <source>
        <dbReference type="EMBL" id="NED94611.1"/>
    </source>
</evidence>
<keyword evidence="3" id="KW-1185">Reference proteome</keyword>
<keyword evidence="1" id="KW-0732">Signal</keyword>